<dbReference type="PANTHER" id="PTHR24379">
    <property type="entry name" value="KRAB AND ZINC FINGER DOMAIN-CONTAINING"/>
    <property type="match status" value="1"/>
</dbReference>
<dbReference type="InterPro" id="IPR036236">
    <property type="entry name" value="Znf_C2H2_sf"/>
</dbReference>
<keyword evidence="4" id="KW-0862">Zinc</keyword>
<evidence type="ECO:0000256" key="4">
    <source>
        <dbReference type="ARBA" id="ARBA00022833"/>
    </source>
</evidence>
<protein>
    <recommendedName>
        <fullName evidence="7">C2H2-type domain-containing protein</fullName>
    </recommendedName>
</protein>
<comment type="caution">
    <text evidence="8">The sequence shown here is derived from an EMBL/GenBank/DDBJ whole genome shotgun (WGS) entry which is preliminary data.</text>
</comment>
<evidence type="ECO:0000256" key="2">
    <source>
        <dbReference type="ARBA" id="ARBA00022737"/>
    </source>
</evidence>
<dbReference type="STRING" id="6832.A0A553PBD3"/>
<dbReference type="OMA" id="RRFTHRT"/>
<keyword evidence="1" id="KW-0479">Metal-binding</keyword>
<dbReference type="PROSITE" id="PS50157">
    <property type="entry name" value="ZINC_FINGER_C2H2_2"/>
    <property type="match status" value="3"/>
</dbReference>
<dbReference type="EMBL" id="VCGU01000005">
    <property type="protein sequence ID" value="TRY74994.1"/>
    <property type="molecule type" value="Genomic_DNA"/>
</dbReference>
<keyword evidence="3 5" id="KW-0863">Zinc-finger</keyword>
<feature type="domain" description="C2H2-type" evidence="7">
    <location>
        <begin position="190"/>
        <end position="213"/>
    </location>
</feature>
<dbReference type="Proteomes" id="UP000318571">
    <property type="component" value="Chromosome 2"/>
</dbReference>
<dbReference type="GO" id="GO:0008270">
    <property type="term" value="F:zinc ion binding"/>
    <property type="evidence" value="ECO:0007669"/>
    <property type="project" value="UniProtKB-KW"/>
</dbReference>
<evidence type="ECO:0000313" key="9">
    <source>
        <dbReference type="Proteomes" id="UP000318571"/>
    </source>
</evidence>
<name>A0A553PBD3_TIGCA</name>
<evidence type="ECO:0000256" key="6">
    <source>
        <dbReference type="SAM" id="MobiDB-lite"/>
    </source>
</evidence>
<feature type="region of interest" description="Disordered" evidence="6">
    <location>
        <begin position="38"/>
        <end position="69"/>
    </location>
</feature>
<feature type="compositionally biased region" description="Acidic residues" evidence="6">
    <location>
        <begin position="50"/>
        <end position="61"/>
    </location>
</feature>
<dbReference type="Gene3D" id="3.30.160.60">
    <property type="entry name" value="Classic Zinc Finger"/>
    <property type="match status" value="3"/>
</dbReference>
<dbReference type="PANTHER" id="PTHR24379:SF121">
    <property type="entry name" value="C2H2-TYPE DOMAIN-CONTAINING PROTEIN"/>
    <property type="match status" value="1"/>
</dbReference>
<dbReference type="AlphaFoldDB" id="A0A553PBD3"/>
<evidence type="ECO:0000313" key="8">
    <source>
        <dbReference type="EMBL" id="TRY74994.1"/>
    </source>
</evidence>
<feature type="region of interest" description="Disordered" evidence="6">
    <location>
        <begin position="313"/>
        <end position="337"/>
    </location>
</feature>
<evidence type="ECO:0000256" key="1">
    <source>
        <dbReference type="ARBA" id="ARBA00022723"/>
    </source>
</evidence>
<evidence type="ECO:0000256" key="5">
    <source>
        <dbReference type="PROSITE-ProRule" id="PRU00042"/>
    </source>
</evidence>
<accession>A0A553PBD3</accession>
<proteinExistence type="predicted"/>
<dbReference type="SUPFAM" id="SSF57667">
    <property type="entry name" value="beta-beta-alpha zinc fingers"/>
    <property type="match status" value="2"/>
</dbReference>
<feature type="compositionally biased region" description="Basic and acidic residues" evidence="6">
    <location>
        <begin position="327"/>
        <end position="337"/>
    </location>
</feature>
<evidence type="ECO:0000256" key="3">
    <source>
        <dbReference type="ARBA" id="ARBA00022771"/>
    </source>
</evidence>
<feature type="domain" description="C2H2-type" evidence="7">
    <location>
        <begin position="250"/>
        <end position="277"/>
    </location>
</feature>
<keyword evidence="2" id="KW-0677">Repeat</keyword>
<feature type="domain" description="C2H2-type" evidence="7">
    <location>
        <begin position="220"/>
        <end position="248"/>
    </location>
</feature>
<dbReference type="PROSITE" id="PS00028">
    <property type="entry name" value="ZINC_FINGER_C2H2_1"/>
    <property type="match status" value="3"/>
</dbReference>
<dbReference type="InterPro" id="IPR013087">
    <property type="entry name" value="Znf_C2H2_type"/>
</dbReference>
<keyword evidence="9" id="KW-1185">Reference proteome</keyword>
<organism evidence="8 9">
    <name type="scientific">Tigriopus californicus</name>
    <name type="common">Marine copepod</name>
    <dbReference type="NCBI Taxonomy" id="6832"/>
    <lineage>
        <taxon>Eukaryota</taxon>
        <taxon>Metazoa</taxon>
        <taxon>Ecdysozoa</taxon>
        <taxon>Arthropoda</taxon>
        <taxon>Crustacea</taxon>
        <taxon>Multicrustacea</taxon>
        <taxon>Hexanauplia</taxon>
        <taxon>Copepoda</taxon>
        <taxon>Harpacticoida</taxon>
        <taxon>Harpacticidae</taxon>
        <taxon>Tigriopus</taxon>
    </lineage>
</organism>
<evidence type="ECO:0000259" key="7">
    <source>
        <dbReference type="PROSITE" id="PS50157"/>
    </source>
</evidence>
<dbReference type="Pfam" id="PF00096">
    <property type="entry name" value="zf-C2H2"/>
    <property type="match status" value="3"/>
</dbReference>
<gene>
    <name evidence="8" type="ORF">TCAL_08647</name>
</gene>
<sequence length="337" mass="38648">MESHFLVTKDVNIGVRTPLKDDQDLEYLQPQMLVAADDEDAEEKFGKEEEIPEEEEEEQQEDDRSFKKRKINSKAKISCTKCQTKYASESALANHSCIGVRPRSCPICLIQVKLSCKYDMHLKIHAHRFDLDQAISCPKCDATVSKLEMTDHFHANHDRTRTCCVECLKIVPNAKMYNHFHGSHNQAKDKLCTLCGKNFRDRPMLSVHMAVTHNIGVEEAVCDFCGRSYPHRYLMLKHINMVHKGRTGPQACPTCGKVFETLPKLSKHLKLHTKFKCNLCEDYLNGKLEAVYRHLEEVHQTEPSLEHITKLENTGIASKGRNKRATKKEMIQRKASD</sequence>
<reference evidence="8 9" key="1">
    <citation type="journal article" date="2018" name="Nat. Ecol. Evol.">
        <title>Genomic signatures of mitonuclear coevolution across populations of Tigriopus californicus.</title>
        <authorList>
            <person name="Barreto F.S."/>
            <person name="Watson E.T."/>
            <person name="Lima T.G."/>
            <person name="Willett C.S."/>
            <person name="Edmands S."/>
            <person name="Li W."/>
            <person name="Burton R.S."/>
        </authorList>
    </citation>
    <scope>NUCLEOTIDE SEQUENCE [LARGE SCALE GENOMIC DNA]</scope>
    <source>
        <strain evidence="8 9">San Diego</strain>
    </source>
</reference>
<dbReference type="SMART" id="SM00355">
    <property type="entry name" value="ZnF_C2H2"/>
    <property type="match status" value="7"/>
</dbReference>